<dbReference type="AlphaFoldDB" id="A0AAV7E4T6"/>
<comment type="caution">
    <text evidence="2">The sequence shown here is derived from an EMBL/GenBank/DDBJ whole genome shotgun (WGS) entry which is preliminary data.</text>
</comment>
<sequence>MGSGSEGRGKRSKKSLCEKSMNIVLNIIKVSSLSLASISLGSVSDPPPPVSAALEAPVAPLVLGSTAGTTVVKKLVEPEPEQKRASYLMEPGDDINWRAVQYINGIHERNIHESKKRSGAGDYMLLPPPPFRAK</sequence>
<dbReference type="Proteomes" id="UP000825729">
    <property type="component" value="Unassembled WGS sequence"/>
</dbReference>
<accession>A0AAV7E4T6</accession>
<organism evidence="2 3">
    <name type="scientific">Aristolochia fimbriata</name>
    <name type="common">White veined hardy Dutchman's pipe vine</name>
    <dbReference type="NCBI Taxonomy" id="158543"/>
    <lineage>
        <taxon>Eukaryota</taxon>
        <taxon>Viridiplantae</taxon>
        <taxon>Streptophyta</taxon>
        <taxon>Embryophyta</taxon>
        <taxon>Tracheophyta</taxon>
        <taxon>Spermatophyta</taxon>
        <taxon>Magnoliopsida</taxon>
        <taxon>Magnoliidae</taxon>
        <taxon>Piperales</taxon>
        <taxon>Aristolochiaceae</taxon>
        <taxon>Aristolochia</taxon>
    </lineage>
</organism>
<protein>
    <submittedName>
        <fullName evidence="2">Uncharacterized protein</fullName>
    </submittedName>
</protein>
<reference evidence="2 3" key="1">
    <citation type="submission" date="2021-07" db="EMBL/GenBank/DDBJ databases">
        <title>The Aristolochia fimbriata genome: insights into angiosperm evolution, floral development and chemical biosynthesis.</title>
        <authorList>
            <person name="Jiao Y."/>
        </authorList>
    </citation>
    <scope>NUCLEOTIDE SEQUENCE [LARGE SCALE GENOMIC DNA]</scope>
    <source>
        <strain evidence="2">IBCAS-2021</strain>
        <tissue evidence="2">Leaf</tissue>
    </source>
</reference>
<proteinExistence type="predicted"/>
<dbReference type="EMBL" id="JAINDJ010000006">
    <property type="protein sequence ID" value="KAG9443930.1"/>
    <property type="molecule type" value="Genomic_DNA"/>
</dbReference>
<keyword evidence="3" id="KW-1185">Reference proteome</keyword>
<evidence type="ECO:0000256" key="1">
    <source>
        <dbReference type="SAM" id="MobiDB-lite"/>
    </source>
</evidence>
<feature type="region of interest" description="Disordered" evidence="1">
    <location>
        <begin position="113"/>
        <end position="134"/>
    </location>
</feature>
<evidence type="ECO:0000313" key="3">
    <source>
        <dbReference type="Proteomes" id="UP000825729"/>
    </source>
</evidence>
<gene>
    <name evidence="2" type="ORF">H6P81_015270</name>
</gene>
<name>A0AAV7E4T6_ARIFI</name>
<evidence type="ECO:0000313" key="2">
    <source>
        <dbReference type="EMBL" id="KAG9443930.1"/>
    </source>
</evidence>